<keyword evidence="1" id="KW-0472">Membrane</keyword>
<dbReference type="InterPro" id="IPR049201">
    <property type="entry name" value="DUF6867"/>
</dbReference>
<protein>
    <recommendedName>
        <fullName evidence="2">DUF6867 domain-containing protein</fullName>
    </recommendedName>
</protein>
<dbReference type="RefSeq" id="WP_114188200.1">
    <property type="nucleotide sequence ID" value="NZ_BJYU01000032.1"/>
</dbReference>
<feature type="transmembrane region" description="Helical" evidence="1">
    <location>
        <begin position="12"/>
        <end position="28"/>
    </location>
</feature>
<evidence type="ECO:0000313" key="4">
    <source>
        <dbReference type="Proteomes" id="UP000321085"/>
    </source>
</evidence>
<feature type="transmembrane region" description="Helical" evidence="1">
    <location>
        <begin position="40"/>
        <end position="63"/>
    </location>
</feature>
<evidence type="ECO:0000256" key="1">
    <source>
        <dbReference type="SAM" id="Phobius"/>
    </source>
</evidence>
<feature type="transmembrane region" description="Helical" evidence="1">
    <location>
        <begin position="69"/>
        <end position="90"/>
    </location>
</feature>
<feature type="domain" description="DUF6867" evidence="2">
    <location>
        <begin position="10"/>
        <end position="114"/>
    </location>
</feature>
<evidence type="ECO:0000313" key="3">
    <source>
        <dbReference type="EMBL" id="GEO14930.1"/>
    </source>
</evidence>
<keyword evidence="4" id="KW-1185">Reference proteome</keyword>
<reference evidence="3 4" key="1">
    <citation type="submission" date="2019-07" db="EMBL/GenBank/DDBJ databases">
        <title>Whole genome shotgun sequence of Microvirga aerophila NBRC 106136.</title>
        <authorList>
            <person name="Hosoyama A."/>
            <person name="Uohara A."/>
            <person name="Ohji S."/>
            <person name="Ichikawa N."/>
        </authorList>
    </citation>
    <scope>NUCLEOTIDE SEQUENCE [LARGE SCALE GENOMIC DNA]</scope>
    <source>
        <strain evidence="3 4">NBRC 106136</strain>
    </source>
</reference>
<accession>A0A512BSG0</accession>
<keyword evidence="1" id="KW-1133">Transmembrane helix</keyword>
<dbReference type="OrthoDB" id="9806174at2"/>
<sequence length="120" mass="13992">MQGVLYEEPSVWLFLFVTVVMGGWAAWMTGRAIAITWRAYWNLILYLLILGAAVRFIHFALFGGTLLSIHYYVIDTIVILIIGTLGFRYYRARQMTSQYRWLYERTGPFGWKEKSSHTNG</sequence>
<name>A0A512BSG0_9HYPH</name>
<gene>
    <name evidence="3" type="ORF">MAE02_26260</name>
</gene>
<dbReference type="EMBL" id="BJYU01000032">
    <property type="protein sequence ID" value="GEO14930.1"/>
    <property type="molecule type" value="Genomic_DNA"/>
</dbReference>
<proteinExistence type="predicted"/>
<keyword evidence="1" id="KW-0812">Transmembrane</keyword>
<dbReference type="Proteomes" id="UP000321085">
    <property type="component" value="Unassembled WGS sequence"/>
</dbReference>
<dbReference type="AlphaFoldDB" id="A0A512BSG0"/>
<evidence type="ECO:0000259" key="2">
    <source>
        <dbReference type="Pfam" id="PF21741"/>
    </source>
</evidence>
<dbReference type="Pfam" id="PF21741">
    <property type="entry name" value="DUF6867"/>
    <property type="match status" value="1"/>
</dbReference>
<comment type="caution">
    <text evidence="3">The sequence shown here is derived from an EMBL/GenBank/DDBJ whole genome shotgun (WGS) entry which is preliminary data.</text>
</comment>
<organism evidence="3 4">
    <name type="scientific">Microvirga aerophila</name>
    <dbReference type="NCBI Taxonomy" id="670291"/>
    <lineage>
        <taxon>Bacteria</taxon>
        <taxon>Pseudomonadati</taxon>
        <taxon>Pseudomonadota</taxon>
        <taxon>Alphaproteobacteria</taxon>
        <taxon>Hyphomicrobiales</taxon>
        <taxon>Methylobacteriaceae</taxon>
        <taxon>Microvirga</taxon>
    </lineage>
</organism>